<gene>
    <name evidence="2" type="ORF">Sradi_7064800</name>
</gene>
<dbReference type="InterPro" id="IPR036691">
    <property type="entry name" value="Endo/exonu/phosph_ase_sf"/>
</dbReference>
<dbReference type="PANTHER" id="PTHR33116">
    <property type="entry name" value="REVERSE TRANSCRIPTASE ZINC-BINDING DOMAIN-CONTAINING PROTEIN-RELATED-RELATED"/>
    <property type="match status" value="1"/>
</dbReference>
<dbReference type="AlphaFoldDB" id="A0AAW2J5X2"/>
<comment type="caution">
    <text evidence="2">The sequence shown here is derived from an EMBL/GenBank/DDBJ whole genome shotgun (WGS) entry which is preliminary data.</text>
</comment>
<proteinExistence type="predicted"/>
<sequence length="1059" mass="121062">MISMAAWNVRGLNNIGHQEAVGELVRDYKLQCLGLIETRVGASNVQRVRSHLLPNWSWFDDYNGPGGRIWLAWNNQKVDIVILKVENQFIHCKATNKRMHTTCLISVIYGACDMVLRRELWAGLQRLEEEVQDVPWLLLGDFNAVIDSSEVCGNAAGNRASMTEFREFITGAGLVHLPFTGCPFTWHNCSEGNRSLWKRLDQVMVNEAWLECWPQSSYLSALPKTSDHSPLVLLGTERSTEHTPFRFDNFLAHQAGFLDSVASIWRYKGEVLLLLVKCCRMIYCTAVTMEKRMLQQRAKLRWLNDGDQSSKVFFRKINTRRARQRVYQINTPAGECLTEMSQVTTEFISFFQNLLGGTRRGRELNLLELRPGAKYVLSIEDGARLIAPITDEEIKEAFFDISEDSAPGPDGLPSQVSDYRPIACCNVIYKAITKVIVKRMQQVLHLIIDQSQNAFVPGRSISDNIMLAQELLAGYNQAKLPPRCTIKVDIQKAYDSVEWDFLLQSLKMFNFPAQFIGWIEQCISTVMFSISLNGSLVGFFPSSRGLRQGDPMSPYLFVIVMEVWCILLQKREQQAEEFQFHWKCKAQGILNLCFADDVLIFCKGNVQSVRIIKDILEEFAAVSGLRVNPMKSQVILSRAAQTVIHEIINVMGFQEGTLPLKYLGVPLVSSKLSVTDCRPLLQKIDDRLAGWRHLTLSFAGRVQLIKSVLSAMHAYWASVFLLPKKVIKEIEGRMRRFLWYGSSDSGCAKVASEQTIWTLNVATAPWCWKQIIKICHILKPGLEYRVGNGAKFKLWQDLWHDRGPLLTHYPRGPLITGLPADAMLMEVLQHGCWTWPSQTDIEIAEIIATLPTIHPGESDVIRWKLEPGRFNSAAVFALLDPPTTTVMWSVLLGGKFKIPRHIFILWLAIKGRLSTMDRPWMNHRDDGCVLCNFEARESHCHLFFSCSYTRHCLATLKEKVRFSWPMQDWHQGITWASRKWRGKHLWHAASKALLASIVYHVWTERNCRKFQSTASSAETVALRAIEVVRLRIIRAQIPPSAQAFTLYRNWQIPWHREIF</sequence>
<dbReference type="CDD" id="cd01650">
    <property type="entry name" value="RT_nLTR_like"/>
    <property type="match status" value="1"/>
</dbReference>
<feature type="domain" description="Reverse transcriptase" evidence="1">
    <location>
        <begin position="387"/>
        <end position="667"/>
    </location>
</feature>
<accession>A0AAW2J5X2</accession>
<dbReference type="EMBL" id="JACGWJ010000665">
    <property type="protein sequence ID" value="KAL0289800.1"/>
    <property type="molecule type" value="Genomic_DNA"/>
</dbReference>
<dbReference type="GO" id="GO:0003824">
    <property type="term" value="F:catalytic activity"/>
    <property type="evidence" value="ECO:0007669"/>
    <property type="project" value="InterPro"/>
</dbReference>
<organism evidence="2">
    <name type="scientific">Sesamum radiatum</name>
    <name type="common">Black benniseed</name>
    <dbReference type="NCBI Taxonomy" id="300843"/>
    <lineage>
        <taxon>Eukaryota</taxon>
        <taxon>Viridiplantae</taxon>
        <taxon>Streptophyta</taxon>
        <taxon>Embryophyta</taxon>
        <taxon>Tracheophyta</taxon>
        <taxon>Spermatophyta</taxon>
        <taxon>Magnoliopsida</taxon>
        <taxon>eudicotyledons</taxon>
        <taxon>Gunneridae</taxon>
        <taxon>Pentapetalae</taxon>
        <taxon>asterids</taxon>
        <taxon>lamiids</taxon>
        <taxon>Lamiales</taxon>
        <taxon>Pedaliaceae</taxon>
        <taxon>Sesamum</taxon>
    </lineage>
</organism>
<dbReference type="SUPFAM" id="SSF56672">
    <property type="entry name" value="DNA/RNA polymerases"/>
    <property type="match status" value="1"/>
</dbReference>
<dbReference type="SUPFAM" id="SSF56219">
    <property type="entry name" value="DNase I-like"/>
    <property type="match status" value="1"/>
</dbReference>
<dbReference type="Pfam" id="PF13966">
    <property type="entry name" value="zf-RVT"/>
    <property type="match status" value="1"/>
</dbReference>
<dbReference type="PANTHER" id="PTHR33116:SF78">
    <property type="entry name" value="OS12G0587133 PROTEIN"/>
    <property type="match status" value="1"/>
</dbReference>
<dbReference type="InterPro" id="IPR005135">
    <property type="entry name" value="Endo/exonuclease/phosphatase"/>
</dbReference>
<dbReference type="InterPro" id="IPR000477">
    <property type="entry name" value="RT_dom"/>
</dbReference>
<dbReference type="InterPro" id="IPR043502">
    <property type="entry name" value="DNA/RNA_pol_sf"/>
</dbReference>
<name>A0AAW2J5X2_SESRA</name>
<dbReference type="PROSITE" id="PS50878">
    <property type="entry name" value="RT_POL"/>
    <property type="match status" value="1"/>
</dbReference>
<reference evidence="2" key="2">
    <citation type="journal article" date="2024" name="Plant">
        <title>Genomic evolution and insights into agronomic trait innovations of Sesamum species.</title>
        <authorList>
            <person name="Miao H."/>
            <person name="Wang L."/>
            <person name="Qu L."/>
            <person name="Liu H."/>
            <person name="Sun Y."/>
            <person name="Le M."/>
            <person name="Wang Q."/>
            <person name="Wei S."/>
            <person name="Zheng Y."/>
            <person name="Lin W."/>
            <person name="Duan Y."/>
            <person name="Cao H."/>
            <person name="Xiong S."/>
            <person name="Wang X."/>
            <person name="Wei L."/>
            <person name="Li C."/>
            <person name="Ma Q."/>
            <person name="Ju M."/>
            <person name="Zhao R."/>
            <person name="Li G."/>
            <person name="Mu C."/>
            <person name="Tian Q."/>
            <person name="Mei H."/>
            <person name="Zhang T."/>
            <person name="Gao T."/>
            <person name="Zhang H."/>
        </authorList>
    </citation>
    <scope>NUCLEOTIDE SEQUENCE</scope>
    <source>
        <strain evidence="2">G02</strain>
    </source>
</reference>
<dbReference type="Pfam" id="PF00078">
    <property type="entry name" value="RVT_1"/>
    <property type="match status" value="1"/>
</dbReference>
<reference evidence="2" key="1">
    <citation type="submission" date="2020-06" db="EMBL/GenBank/DDBJ databases">
        <authorList>
            <person name="Li T."/>
            <person name="Hu X."/>
            <person name="Zhang T."/>
            <person name="Song X."/>
            <person name="Zhang H."/>
            <person name="Dai N."/>
            <person name="Sheng W."/>
            <person name="Hou X."/>
            <person name="Wei L."/>
        </authorList>
    </citation>
    <scope>NUCLEOTIDE SEQUENCE</scope>
    <source>
        <strain evidence="2">G02</strain>
        <tissue evidence="2">Leaf</tissue>
    </source>
</reference>
<dbReference type="InterPro" id="IPR026960">
    <property type="entry name" value="RVT-Znf"/>
</dbReference>
<evidence type="ECO:0000313" key="2">
    <source>
        <dbReference type="EMBL" id="KAL0289800.1"/>
    </source>
</evidence>
<protein>
    <recommendedName>
        <fullName evidence="1">Reverse transcriptase domain-containing protein</fullName>
    </recommendedName>
</protein>
<dbReference type="Gene3D" id="3.60.10.10">
    <property type="entry name" value="Endonuclease/exonuclease/phosphatase"/>
    <property type="match status" value="1"/>
</dbReference>
<evidence type="ECO:0000259" key="1">
    <source>
        <dbReference type="PROSITE" id="PS50878"/>
    </source>
</evidence>
<dbReference type="Pfam" id="PF03372">
    <property type="entry name" value="Exo_endo_phos"/>
    <property type="match status" value="1"/>
</dbReference>